<feature type="transmembrane region" description="Helical" evidence="10">
    <location>
        <begin position="74"/>
        <end position="93"/>
    </location>
</feature>
<dbReference type="KEGG" id="eaj:Q3M24_03155"/>
<dbReference type="PIRSF" id="PIRSF500217">
    <property type="entry name" value="AlgI"/>
    <property type="match status" value="1"/>
</dbReference>
<keyword evidence="4 9" id="KW-0808">Transferase</keyword>
<name>A0AAU8LY49_9BACT</name>
<feature type="transmembrane region" description="Helical" evidence="10">
    <location>
        <begin position="179"/>
        <end position="196"/>
    </location>
</feature>
<feature type="transmembrane region" description="Helical" evidence="10">
    <location>
        <begin position="113"/>
        <end position="131"/>
    </location>
</feature>
<keyword evidence="5 10" id="KW-0812">Transmembrane</keyword>
<evidence type="ECO:0000256" key="8">
    <source>
        <dbReference type="ARBA" id="ARBA00023315"/>
    </source>
</evidence>
<evidence type="ECO:0000256" key="9">
    <source>
        <dbReference type="PIRNR" id="PIRNR016636"/>
    </source>
</evidence>
<evidence type="ECO:0000256" key="7">
    <source>
        <dbReference type="ARBA" id="ARBA00023136"/>
    </source>
</evidence>
<reference evidence="11" key="2">
    <citation type="submission" date="2024-06" db="EMBL/GenBank/DDBJ databases">
        <authorList>
            <person name="Plum-Jensen L.E."/>
            <person name="Schramm A."/>
            <person name="Marshall I.P.G."/>
        </authorList>
    </citation>
    <scope>NUCLEOTIDE SEQUENCE</scope>
    <source>
        <strain evidence="11">Rat1</strain>
    </source>
</reference>
<gene>
    <name evidence="11" type="ORF">Q3M24_03155</name>
</gene>
<dbReference type="GO" id="GO:0042121">
    <property type="term" value="P:alginic acid biosynthetic process"/>
    <property type="evidence" value="ECO:0007669"/>
    <property type="project" value="InterPro"/>
</dbReference>
<comment type="subcellular location">
    <subcellularLocation>
        <location evidence="1">Cell membrane</location>
        <topology evidence="1">Multi-pass membrane protein</topology>
    </subcellularLocation>
</comment>
<sequence length="458" mass="51835">MLQKGSLVFGIAVNLGLLIYYKYARFFVHEVSQFLGIEYDIETVLLPLAISFFTFQQIAYLVDGFQGKIRECSFLRYCLFVSYFPQLIAGPIVHHKEMLPQFADKNVYRLSAQRLSVGLTILAIGLFKKVVLADEVAKFSTPVFHAAAQGVPLTFFEAWGGALAYSLQLYFDFSGYSDMAIGLAALIGIQLPLNFYSPYKAGSIIDFWQRWHITLSRFLREYLYIPLGGNRRGTFRKYSNIMAVMLLGGLWHGAGWTFVIWGGLHGLYIMMNHVWTFLQKRINAEFLKSVFLAFPYRILARLLTFCAVVIAWVFFRADNASDAIEIVSAMFGGNGLSLFPALLAQTSLSESLFLKYGIFFRGPFYNGLADWYVGGALIMTLLLLAFWAPNTQQIMGKYASTLNSYDGNRQVGAHHEKERTYQWAPTKKWAVATGILLASSLIVIGARQNISEFLYFQF</sequence>
<evidence type="ECO:0000256" key="10">
    <source>
        <dbReference type="SAM" id="Phobius"/>
    </source>
</evidence>
<dbReference type="Pfam" id="PF03062">
    <property type="entry name" value="MBOAT"/>
    <property type="match status" value="1"/>
</dbReference>
<evidence type="ECO:0000256" key="3">
    <source>
        <dbReference type="ARBA" id="ARBA00022475"/>
    </source>
</evidence>
<feature type="transmembrane region" description="Helical" evidence="10">
    <location>
        <begin position="143"/>
        <end position="167"/>
    </location>
</feature>
<feature type="transmembrane region" description="Helical" evidence="10">
    <location>
        <begin position="298"/>
        <end position="315"/>
    </location>
</feature>
<evidence type="ECO:0000256" key="6">
    <source>
        <dbReference type="ARBA" id="ARBA00022989"/>
    </source>
</evidence>
<evidence type="ECO:0000256" key="5">
    <source>
        <dbReference type="ARBA" id="ARBA00022692"/>
    </source>
</evidence>
<feature type="transmembrane region" description="Helical" evidence="10">
    <location>
        <begin position="241"/>
        <end position="264"/>
    </location>
</feature>
<feature type="transmembrane region" description="Helical" evidence="10">
    <location>
        <begin position="429"/>
        <end position="450"/>
    </location>
</feature>
<feature type="transmembrane region" description="Helical" evidence="10">
    <location>
        <begin position="368"/>
        <end position="388"/>
    </location>
</feature>
<dbReference type="InterPro" id="IPR004299">
    <property type="entry name" value="MBOAT_fam"/>
</dbReference>
<evidence type="ECO:0000256" key="1">
    <source>
        <dbReference type="ARBA" id="ARBA00004651"/>
    </source>
</evidence>
<proteinExistence type="inferred from homology"/>
<comment type="similarity">
    <text evidence="2 9">Belongs to the membrane-bound acyltransferase family.</text>
</comment>
<dbReference type="EC" id="2.3.-.-" evidence="11"/>
<dbReference type="InterPro" id="IPR051085">
    <property type="entry name" value="MB_O-acyltransferase"/>
</dbReference>
<dbReference type="GO" id="GO:0016746">
    <property type="term" value="F:acyltransferase activity"/>
    <property type="evidence" value="ECO:0007669"/>
    <property type="project" value="UniProtKB-KW"/>
</dbReference>
<keyword evidence="7 9" id="KW-0472">Membrane</keyword>
<reference evidence="11" key="1">
    <citation type="journal article" date="2024" name="Syst. Appl. Microbiol.">
        <title>First single-strain enrichments of Electrothrix cable bacteria, description of E. aestuarii sp. nov. and E. rattekaaiensis sp. nov., and proposal of a cable bacteria taxonomy following the rules of the SeqCode.</title>
        <authorList>
            <person name="Plum-Jensen L.E."/>
            <person name="Schramm A."/>
            <person name="Marshall I.P.G."/>
        </authorList>
    </citation>
    <scope>NUCLEOTIDE SEQUENCE</scope>
    <source>
        <strain evidence="11">Rat1</strain>
    </source>
</reference>
<keyword evidence="8 9" id="KW-0012">Acyltransferase</keyword>
<dbReference type="PIRSF" id="PIRSF016636">
    <property type="entry name" value="AlgI_DltB"/>
    <property type="match status" value="1"/>
</dbReference>
<dbReference type="AlphaFoldDB" id="A0AAU8LY49"/>
<feature type="transmembrane region" description="Helical" evidence="10">
    <location>
        <begin position="327"/>
        <end position="348"/>
    </location>
</feature>
<accession>A0AAU8LY49</accession>
<evidence type="ECO:0000256" key="2">
    <source>
        <dbReference type="ARBA" id="ARBA00010323"/>
    </source>
</evidence>
<dbReference type="InterPro" id="IPR028362">
    <property type="entry name" value="AlgI"/>
</dbReference>
<protein>
    <submittedName>
        <fullName evidence="11">MBOAT family O-acyltransferase</fullName>
        <ecNumber evidence="11">2.3.-.-</ecNumber>
    </submittedName>
</protein>
<dbReference type="PANTHER" id="PTHR13285">
    <property type="entry name" value="ACYLTRANSFERASE"/>
    <property type="match status" value="1"/>
</dbReference>
<evidence type="ECO:0000313" key="11">
    <source>
        <dbReference type="EMBL" id="XCN73769.1"/>
    </source>
</evidence>
<keyword evidence="6 10" id="KW-1133">Transmembrane helix</keyword>
<organism evidence="11">
    <name type="scientific">Candidatus Electrothrix aestuarii</name>
    <dbReference type="NCBI Taxonomy" id="3062594"/>
    <lineage>
        <taxon>Bacteria</taxon>
        <taxon>Pseudomonadati</taxon>
        <taxon>Thermodesulfobacteriota</taxon>
        <taxon>Desulfobulbia</taxon>
        <taxon>Desulfobulbales</taxon>
        <taxon>Desulfobulbaceae</taxon>
        <taxon>Candidatus Electrothrix</taxon>
    </lineage>
</organism>
<dbReference type="GO" id="GO:0005886">
    <property type="term" value="C:plasma membrane"/>
    <property type="evidence" value="ECO:0007669"/>
    <property type="project" value="UniProtKB-SubCell"/>
</dbReference>
<dbReference type="EMBL" id="CP159373">
    <property type="protein sequence ID" value="XCN73769.1"/>
    <property type="molecule type" value="Genomic_DNA"/>
</dbReference>
<dbReference type="InterPro" id="IPR024194">
    <property type="entry name" value="Ac/AlaTfrase_AlgI/DltB"/>
</dbReference>
<feature type="transmembrane region" description="Helical" evidence="10">
    <location>
        <begin position="7"/>
        <end position="24"/>
    </location>
</feature>
<feature type="transmembrane region" description="Helical" evidence="10">
    <location>
        <begin position="44"/>
        <end position="62"/>
    </location>
</feature>
<keyword evidence="3 9" id="KW-1003">Cell membrane</keyword>
<dbReference type="PANTHER" id="PTHR13285:SF23">
    <property type="entry name" value="TEICHOIC ACID D-ALANYLTRANSFERASE"/>
    <property type="match status" value="1"/>
</dbReference>
<evidence type="ECO:0000256" key="4">
    <source>
        <dbReference type="ARBA" id="ARBA00022679"/>
    </source>
</evidence>